<dbReference type="Pfam" id="PF12599">
    <property type="entry name" value="DUF3768"/>
    <property type="match status" value="1"/>
</dbReference>
<protein>
    <submittedName>
        <fullName evidence="1">DUF3768 domain-containing protein</fullName>
    </submittedName>
</protein>
<dbReference type="Proteomes" id="UP000309138">
    <property type="component" value="Unassembled WGS sequence"/>
</dbReference>
<dbReference type="InterPro" id="IPR022243">
    <property type="entry name" value="DUF3768"/>
</dbReference>
<gene>
    <name evidence="1" type="ORF">FBR43_05485</name>
</gene>
<dbReference type="EMBL" id="SWKR01000002">
    <property type="protein sequence ID" value="TKD50270.1"/>
    <property type="molecule type" value="Genomic_DNA"/>
</dbReference>
<evidence type="ECO:0000313" key="2">
    <source>
        <dbReference type="Proteomes" id="UP000309138"/>
    </source>
</evidence>
<comment type="caution">
    <text evidence="1">The sequence shown here is derived from an EMBL/GenBank/DDBJ whole genome shotgun (WGS) entry which is preliminary data.</text>
</comment>
<dbReference type="RefSeq" id="WP_136942213.1">
    <property type="nucleotide sequence ID" value="NZ_SWKR01000002.1"/>
</dbReference>
<organism evidence="1 2">
    <name type="scientific">Sphingomonas baiyangensis</name>
    <dbReference type="NCBI Taxonomy" id="2572576"/>
    <lineage>
        <taxon>Bacteria</taxon>
        <taxon>Pseudomonadati</taxon>
        <taxon>Pseudomonadota</taxon>
        <taxon>Alphaproteobacteria</taxon>
        <taxon>Sphingomonadales</taxon>
        <taxon>Sphingomonadaceae</taxon>
        <taxon>Sphingomonas</taxon>
    </lineage>
</organism>
<sequence length="112" mass="12700">MPGATRRATIARLNDHLRFTGEGGWTYLSRGVAALPIVTKEAVIRAVRHFAEFTPDNDPHGEHDCAVLTVEGHRIVWKIDYHARNDDRQDAFDPTDPTVTKRVMTIMLAEEY</sequence>
<proteinExistence type="predicted"/>
<dbReference type="OrthoDB" id="1495368at2"/>
<dbReference type="AlphaFoldDB" id="A0A4U1L229"/>
<accession>A0A4U1L229</accession>
<evidence type="ECO:0000313" key="1">
    <source>
        <dbReference type="EMBL" id="TKD50270.1"/>
    </source>
</evidence>
<reference evidence="1 2" key="1">
    <citation type="submission" date="2019-04" db="EMBL/GenBank/DDBJ databases">
        <authorList>
            <person name="Yang Y."/>
            <person name="Wei D."/>
        </authorList>
    </citation>
    <scope>NUCLEOTIDE SEQUENCE [LARGE SCALE GENOMIC DNA]</scope>
    <source>
        <strain evidence="1 2">L-1-4w-11</strain>
    </source>
</reference>
<keyword evidence="2" id="KW-1185">Reference proteome</keyword>
<name>A0A4U1L229_9SPHN</name>